<name>A0AA49X2Z7_9VIRU</name>
<protein>
    <submittedName>
        <fullName evidence="1">Uncharacterized protein</fullName>
    </submittedName>
</protein>
<proteinExistence type="predicted"/>
<evidence type="ECO:0000313" key="1">
    <source>
        <dbReference type="EMBL" id="WLJ26067.1"/>
    </source>
</evidence>
<sequence>MFDAKKTIDYFKRTPAYKNKSYANMNDDELESVLFDAYEDIVSLYPSVTVSPRMIVKQMLFKKEADDSGFGMAQRHGLASRKINDASITFSGNYSLFDPYVWQMIQAQLDDRLKGGFGHLV</sequence>
<reference evidence="1" key="1">
    <citation type="submission" date="2023-04" db="EMBL/GenBank/DDBJ databases">
        <title>The human skin virome in hidradenitis suppurativa patients.</title>
        <authorList>
            <person name="Jansen D."/>
        </authorList>
    </citation>
    <scope>NUCLEOTIDE SEQUENCE</scope>
    <source>
        <strain evidence="1">VC3_JansenPhageJ</strain>
    </source>
</reference>
<accession>A0AA49X2Z7</accession>
<organism evidence="1">
    <name type="scientific">Staphylococcus phage HS13</name>
    <dbReference type="NCBI Taxonomy" id="3056403"/>
    <lineage>
        <taxon>Viruses</taxon>
    </lineage>
</organism>
<dbReference type="EMBL" id="OQ890321">
    <property type="protein sequence ID" value="WLJ26067.1"/>
    <property type="molecule type" value="Genomic_DNA"/>
</dbReference>